<dbReference type="PRINTS" id="PR00145">
    <property type="entry name" value="ARGSUCLYASE"/>
</dbReference>
<dbReference type="Gene3D" id="1.20.200.10">
    <property type="entry name" value="Fumarase/aspartase (Central domain)"/>
    <property type="match status" value="1"/>
</dbReference>
<organism evidence="9 10">
    <name type="scientific">Candidatus Segetimicrobium genomatis</name>
    <dbReference type="NCBI Taxonomy" id="2569760"/>
    <lineage>
        <taxon>Bacteria</taxon>
        <taxon>Bacillati</taxon>
        <taxon>Candidatus Sysuimicrobiota</taxon>
        <taxon>Candidatus Sysuimicrobiia</taxon>
        <taxon>Candidatus Sysuimicrobiales</taxon>
        <taxon>Candidatus Segetimicrobiaceae</taxon>
        <taxon>Candidatus Segetimicrobium</taxon>
    </lineage>
</organism>
<feature type="compositionally biased region" description="Low complexity" evidence="6">
    <location>
        <begin position="423"/>
        <end position="439"/>
    </location>
</feature>
<comment type="similarity">
    <text evidence="5">Belongs to the lyase 1 family. Argininosuccinate lyase subfamily.</text>
</comment>
<dbReference type="AlphaFoldDB" id="A0A537LSY4"/>
<keyword evidence="4 5" id="KW-0456">Lyase</keyword>
<comment type="catalytic activity">
    <reaction evidence="5">
        <text>2-(N(omega)-L-arginino)succinate = fumarate + L-arginine</text>
        <dbReference type="Rhea" id="RHEA:24020"/>
        <dbReference type="ChEBI" id="CHEBI:29806"/>
        <dbReference type="ChEBI" id="CHEBI:32682"/>
        <dbReference type="ChEBI" id="CHEBI:57472"/>
        <dbReference type="EC" id="4.3.2.1"/>
    </reaction>
</comment>
<dbReference type="HAMAP" id="MF_00006">
    <property type="entry name" value="Arg_succ_lyase"/>
    <property type="match status" value="1"/>
</dbReference>
<dbReference type="UniPathway" id="UPA00068">
    <property type="reaction ID" value="UER00114"/>
</dbReference>
<dbReference type="GO" id="GO:0005829">
    <property type="term" value="C:cytosol"/>
    <property type="evidence" value="ECO:0007669"/>
    <property type="project" value="TreeGrafter"/>
</dbReference>
<dbReference type="Gene3D" id="1.10.40.30">
    <property type="entry name" value="Fumarase/aspartase (C-terminal domain)"/>
    <property type="match status" value="1"/>
</dbReference>
<protein>
    <recommendedName>
        <fullName evidence="2 5">Argininosuccinate lyase</fullName>
        <shortName evidence="5">ASAL</shortName>
        <ecNumber evidence="2 5">4.3.2.1</ecNumber>
    </recommendedName>
    <alternativeName>
        <fullName evidence="5">Arginosuccinase</fullName>
    </alternativeName>
</protein>
<comment type="caution">
    <text evidence="9">The sequence shown here is derived from an EMBL/GenBank/DDBJ whole genome shotgun (WGS) entry which is preliminary data.</text>
</comment>
<dbReference type="FunFam" id="1.20.200.10:FF:000015">
    <property type="entry name" value="argininosuccinate lyase isoform X2"/>
    <property type="match status" value="1"/>
</dbReference>
<feature type="region of interest" description="Disordered" evidence="6">
    <location>
        <begin position="488"/>
        <end position="508"/>
    </location>
</feature>
<evidence type="ECO:0000256" key="1">
    <source>
        <dbReference type="ARBA" id="ARBA00004941"/>
    </source>
</evidence>
<feature type="region of interest" description="Disordered" evidence="6">
    <location>
        <begin position="419"/>
        <end position="446"/>
    </location>
</feature>
<feature type="domain" description="Argininosuccinate lyase C-terminal" evidence="8">
    <location>
        <begin position="360"/>
        <end position="423"/>
    </location>
</feature>
<reference evidence="9 10" key="1">
    <citation type="journal article" date="2019" name="Nat. Microbiol.">
        <title>Mediterranean grassland soil C-N compound turnover is dependent on rainfall and depth, and is mediated by genomically divergent microorganisms.</title>
        <authorList>
            <person name="Diamond S."/>
            <person name="Andeer P.F."/>
            <person name="Li Z."/>
            <person name="Crits-Christoph A."/>
            <person name="Burstein D."/>
            <person name="Anantharaman K."/>
            <person name="Lane K.R."/>
            <person name="Thomas B.C."/>
            <person name="Pan C."/>
            <person name="Northen T.R."/>
            <person name="Banfield J.F."/>
        </authorList>
    </citation>
    <scope>NUCLEOTIDE SEQUENCE [LARGE SCALE GENOMIC DNA]</scope>
    <source>
        <strain evidence="9">NP_5</strain>
    </source>
</reference>
<dbReference type="SUPFAM" id="SSF48557">
    <property type="entry name" value="L-aspartase-like"/>
    <property type="match status" value="1"/>
</dbReference>
<evidence type="ECO:0000313" key="10">
    <source>
        <dbReference type="Proteomes" id="UP000320393"/>
    </source>
</evidence>
<sequence>MWGGRFRGDLDPQVAAFTTSLPFDRRLYRADILGSIAHATMLGRCGIVPAEEADRLVGGLREILREVDAGVLEIQGAEDIHTFVEATLGARVGAAARRLHTARSRNDQVATDLRVYLKAEIVKIIGRTVALQQVLLAMAEAHSSVIIPGYTHLQRAQPVLLSHHLLAYAWMLHRDVGRFRDAFARTDVLPLGAAALAGTSYPIDPRLVADLLGFSRIAENSLDATSDRDFAVEFVSAASLLMTHLSRLAAEIVLWTTAEFGFVELLDTISTGSSIMPQKKNPDAAELIRGKAGRVLGDLVTLLAVLRGLPLAYNSDLQEDKEAVFDAVDTATASLQVMGVILHGVRVNVGGIADRLRGGFMGATEIADALARRGMAFRDAHELAGRIVLFAQEQGRELWELSTEEYRRFSPLLDAEIAQATTPGSRSRPCGGRSPRASPGSPPCRPFLWSATLPPPMPPGAEVEGGRRWVGIPGGGVRGLGPPATPFVATGSGRFGGSSPSGRWGPRRRWLPRCAARDWR</sequence>
<keyword evidence="3 5" id="KW-0055">Arginine biosynthesis</keyword>
<dbReference type="GO" id="GO:0004056">
    <property type="term" value="F:argininosuccinate lyase activity"/>
    <property type="evidence" value="ECO:0007669"/>
    <property type="project" value="UniProtKB-UniRule"/>
</dbReference>
<dbReference type="CDD" id="cd01359">
    <property type="entry name" value="Argininosuccinate_lyase"/>
    <property type="match status" value="1"/>
</dbReference>
<evidence type="ECO:0000256" key="5">
    <source>
        <dbReference type="HAMAP-Rule" id="MF_00006"/>
    </source>
</evidence>
<evidence type="ECO:0000256" key="3">
    <source>
        <dbReference type="ARBA" id="ARBA00022571"/>
    </source>
</evidence>
<dbReference type="InterPro" id="IPR029419">
    <property type="entry name" value="Arg_succ_lyase_C"/>
</dbReference>
<accession>A0A537LSY4</accession>
<dbReference type="InterPro" id="IPR022761">
    <property type="entry name" value="Fumarate_lyase_N"/>
</dbReference>
<dbReference type="InterPro" id="IPR009049">
    <property type="entry name" value="Argininosuccinate_lyase"/>
</dbReference>
<dbReference type="PROSITE" id="PS00163">
    <property type="entry name" value="FUMARATE_LYASES"/>
    <property type="match status" value="1"/>
</dbReference>
<dbReference type="Pfam" id="PF00206">
    <property type="entry name" value="Lyase_1"/>
    <property type="match status" value="1"/>
</dbReference>
<evidence type="ECO:0000313" key="9">
    <source>
        <dbReference type="EMBL" id="TMJ11129.1"/>
    </source>
</evidence>
<dbReference type="InterPro" id="IPR008948">
    <property type="entry name" value="L-Aspartase-like"/>
</dbReference>
<dbReference type="InterPro" id="IPR000362">
    <property type="entry name" value="Fumarate_lyase_fam"/>
</dbReference>
<name>A0A537LSY4_9BACT</name>
<dbReference type="GO" id="GO:0042450">
    <property type="term" value="P:L-arginine biosynthetic process via ornithine"/>
    <property type="evidence" value="ECO:0007669"/>
    <property type="project" value="UniProtKB-UniRule"/>
</dbReference>
<dbReference type="EC" id="4.3.2.1" evidence="2 5"/>
<comment type="subcellular location">
    <subcellularLocation>
        <location evidence="5">Cytoplasm</location>
    </subcellularLocation>
</comment>
<dbReference type="EMBL" id="VBAM01000246">
    <property type="protein sequence ID" value="TMJ11129.1"/>
    <property type="molecule type" value="Genomic_DNA"/>
</dbReference>
<proteinExistence type="inferred from homology"/>
<evidence type="ECO:0000256" key="4">
    <source>
        <dbReference type="ARBA" id="ARBA00023239"/>
    </source>
</evidence>
<evidence type="ECO:0000256" key="6">
    <source>
        <dbReference type="SAM" id="MobiDB-lite"/>
    </source>
</evidence>
<dbReference type="InterPro" id="IPR020557">
    <property type="entry name" value="Fumarate_lyase_CS"/>
</dbReference>
<keyword evidence="5" id="KW-0028">Amino-acid biosynthesis</keyword>
<gene>
    <name evidence="5 9" type="primary">argH</name>
    <name evidence="9" type="ORF">E6H02_07185</name>
</gene>
<dbReference type="Gene3D" id="1.10.275.10">
    <property type="entry name" value="Fumarase/aspartase (N-terminal domain)"/>
    <property type="match status" value="1"/>
</dbReference>
<dbReference type="NCBIfam" id="TIGR00838">
    <property type="entry name" value="argH"/>
    <property type="match status" value="1"/>
</dbReference>
<dbReference type="PRINTS" id="PR00149">
    <property type="entry name" value="FUMRATELYASE"/>
</dbReference>
<dbReference type="PANTHER" id="PTHR43814:SF1">
    <property type="entry name" value="ARGININOSUCCINATE LYASE"/>
    <property type="match status" value="1"/>
</dbReference>
<evidence type="ECO:0000259" key="7">
    <source>
        <dbReference type="Pfam" id="PF00206"/>
    </source>
</evidence>
<dbReference type="Pfam" id="PF14698">
    <property type="entry name" value="ASL_C2"/>
    <property type="match status" value="1"/>
</dbReference>
<keyword evidence="5" id="KW-0963">Cytoplasm</keyword>
<dbReference type="InterPro" id="IPR024083">
    <property type="entry name" value="Fumarase/histidase_N"/>
</dbReference>
<evidence type="ECO:0000256" key="2">
    <source>
        <dbReference type="ARBA" id="ARBA00012338"/>
    </source>
</evidence>
<dbReference type="PANTHER" id="PTHR43814">
    <property type="entry name" value="ARGININOSUCCINATE LYASE"/>
    <property type="match status" value="1"/>
</dbReference>
<feature type="domain" description="Fumarate lyase N-terminal" evidence="7">
    <location>
        <begin position="4"/>
        <end position="297"/>
    </location>
</feature>
<evidence type="ECO:0000259" key="8">
    <source>
        <dbReference type="Pfam" id="PF14698"/>
    </source>
</evidence>
<dbReference type="Proteomes" id="UP000320393">
    <property type="component" value="Unassembled WGS sequence"/>
</dbReference>
<comment type="pathway">
    <text evidence="1 5">Amino-acid biosynthesis; L-arginine biosynthesis; L-arginine from L-ornithine and carbamoyl phosphate: step 3/3.</text>
</comment>